<evidence type="ECO:0000313" key="2">
    <source>
        <dbReference type="Proteomes" id="UP000327118"/>
    </source>
</evidence>
<gene>
    <name evidence="1" type="ORF">BDV28DRAFT_153026</name>
</gene>
<sequence length="128" mass="13917">MTLPNSTHDFRGRPPKACSTVKTDLKPFDWDSRRRKTIVGLVGLDPASTTKRQPLDLIYVSGISSKIGGGEPIRRPAMLTSAQTQSYSLVHDGCQSGARLSDTGGPGYLFKSQQATALIWNLDDSPVR</sequence>
<name>A0A5N6YTM7_9EURO</name>
<accession>A0A5N6YTM7</accession>
<evidence type="ECO:0000313" key="1">
    <source>
        <dbReference type="EMBL" id="KAE8348263.1"/>
    </source>
</evidence>
<protein>
    <submittedName>
        <fullName evidence="1">Uncharacterized protein</fullName>
    </submittedName>
</protein>
<proteinExistence type="predicted"/>
<dbReference type="Proteomes" id="UP000327118">
    <property type="component" value="Unassembled WGS sequence"/>
</dbReference>
<organism evidence="1 2">
    <name type="scientific">Aspergillus coremiiformis</name>
    <dbReference type="NCBI Taxonomy" id="138285"/>
    <lineage>
        <taxon>Eukaryota</taxon>
        <taxon>Fungi</taxon>
        <taxon>Dikarya</taxon>
        <taxon>Ascomycota</taxon>
        <taxon>Pezizomycotina</taxon>
        <taxon>Eurotiomycetes</taxon>
        <taxon>Eurotiomycetidae</taxon>
        <taxon>Eurotiales</taxon>
        <taxon>Aspergillaceae</taxon>
        <taxon>Aspergillus</taxon>
        <taxon>Aspergillus subgen. Circumdati</taxon>
    </lineage>
</organism>
<dbReference type="AlphaFoldDB" id="A0A5N6YTM7"/>
<keyword evidence="2" id="KW-1185">Reference proteome</keyword>
<reference evidence="2" key="1">
    <citation type="submission" date="2019-04" db="EMBL/GenBank/DDBJ databases">
        <title>Friends and foes A comparative genomics studyof 23 Aspergillus species from section Flavi.</title>
        <authorList>
            <consortium name="DOE Joint Genome Institute"/>
            <person name="Kjaerbolling I."/>
            <person name="Vesth T."/>
            <person name="Frisvad J.C."/>
            <person name="Nybo J.L."/>
            <person name="Theobald S."/>
            <person name="Kildgaard S."/>
            <person name="Isbrandt T."/>
            <person name="Kuo A."/>
            <person name="Sato A."/>
            <person name="Lyhne E.K."/>
            <person name="Kogle M.E."/>
            <person name="Wiebenga A."/>
            <person name="Kun R.S."/>
            <person name="Lubbers R.J."/>
            <person name="Makela M.R."/>
            <person name="Barry K."/>
            <person name="Chovatia M."/>
            <person name="Clum A."/>
            <person name="Daum C."/>
            <person name="Haridas S."/>
            <person name="He G."/>
            <person name="LaButti K."/>
            <person name="Lipzen A."/>
            <person name="Mondo S."/>
            <person name="Riley R."/>
            <person name="Salamov A."/>
            <person name="Simmons B.A."/>
            <person name="Magnuson J.K."/>
            <person name="Henrissat B."/>
            <person name="Mortensen U.H."/>
            <person name="Larsen T.O."/>
            <person name="Devries R.P."/>
            <person name="Grigoriev I.V."/>
            <person name="Machida M."/>
            <person name="Baker S.E."/>
            <person name="Andersen M.R."/>
        </authorList>
    </citation>
    <scope>NUCLEOTIDE SEQUENCE [LARGE SCALE GENOMIC DNA]</scope>
    <source>
        <strain evidence="2">CBS 553.77</strain>
    </source>
</reference>
<dbReference type="EMBL" id="ML739601">
    <property type="protein sequence ID" value="KAE8348263.1"/>
    <property type="molecule type" value="Genomic_DNA"/>
</dbReference>